<evidence type="ECO:0000256" key="1">
    <source>
        <dbReference type="ARBA" id="ARBA00004236"/>
    </source>
</evidence>
<protein>
    <submittedName>
        <fullName evidence="6">Uncharacterized protein</fullName>
    </submittedName>
</protein>
<dbReference type="InterPro" id="IPR009722">
    <property type="entry name" value="YjiK/CarP"/>
</dbReference>
<evidence type="ECO:0000256" key="5">
    <source>
        <dbReference type="SAM" id="SignalP"/>
    </source>
</evidence>
<dbReference type="EMBL" id="QUAH01000006">
    <property type="protein sequence ID" value="RFT15951.1"/>
    <property type="molecule type" value="Genomic_DNA"/>
</dbReference>
<feature type="signal peptide" evidence="5">
    <location>
        <begin position="1"/>
        <end position="23"/>
    </location>
</feature>
<comment type="caution">
    <text evidence="6">The sequence shown here is derived from an EMBL/GenBank/DDBJ whole genome shotgun (WGS) entry which is preliminary data.</text>
</comment>
<dbReference type="Proteomes" id="UP000257323">
    <property type="component" value="Unassembled WGS sequence"/>
</dbReference>
<evidence type="ECO:0000313" key="6">
    <source>
        <dbReference type="EMBL" id="RFT15951.1"/>
    </source>
</evidence>
<evidence type="ECO:0000313" key="7">
    <source>
        <dbReference type="Proteomes" id="UP000257323"/>
    </source>
</evidence>
<reference evidence="6 7" key="1">
    <citation type="submission" date="2018-08" db="EMBL/GenBank/DDBJ databases">
        <title>Genome analysis of the thermophilic bacterium of the candidate phylum Aminicenantes from deep subsurface aquifer revealed its physiology and ecological role.</title>
        <authorList>
            <person name="Kadnikov V.V."/>
            <person name="Mardanov A.V."/>
            <person name="Beletsky A.V."/>
            <person name="Karnachuk O.V."/>
            <person name="Ravin N.V."/>
        </authorList>
    </citation>
    <scope>NUCLEOTIDE SEQUENCE [LARGE SCALE GENOMIC DNA]</scope>
    <source>
        <strain evidence="6">BY38</strain>
    </source>
</reference>
<accession>A0A3E2BMK2</accession>
<dbReference type="AlphaFoldDB" id="A0A3E2BMK2"/>
<evidence type="ECO:0000256" key="4">
    <source>
        <dbReference type="ARBA" id="ARBA00023136"/>
    </source>
</evidence>
<dbReference type="PROSITE" id="PS51257">
    <property type="entry name" value="PROKAR_LIPOPROTEIN"/>
    <property type="match status" value="1"/>
</dbReference>
<organism evidence="6 7">
    <name type="scientific">Candidatus Saccharicenans subterraneus</name>
    <dbReference type="NCBI Taxonomy" id="2508984"/>
    <lineage>
        <taxon>Bacteria</taxon>
        <taxon>Candidatus Aminicenantota</taxon>
        <taxon>Candidatus Aminicenantia</taxon>
        <taxon>Candidatus Aminicenantales</taxon>
        <taxon>Candidatus Saccharicenantaceae</taxon>
        <taxon>Candidatus Saccharicenans</taxon>
    </lineage>
</organism>
<comment type="subcellular location">
    <subcellularLocation>
        <location evidence="1">Cell membrane</location>
    </subcellularLocation>
</comment>
<dbReference type="InterPro" id="IPR012640">
    <property type="entry name" value="Membr_lipoprot_lipid_attach_CS"/>
</dbReference>
<gene>
    <name evidence="6" type="ORF">OP8BY_2349</name>
</gene>
<dbReference type="InterPro" id="IPR015943">
    <property type="entry name" value="WD40/YVTN_repeat-like_dom_sf"/>
</dbReference>
<dbReference type="Gene3D" id="2.130.10.10">
    <property type="entry name" value="YVTN repeat-like/Quinoprotein amine dehydrogenase"/>
    <property type="match status" value="1"/>
</dbReference>
<dbReference type="Pfam" id="PF06977">
    <property type="entry name" value="SdiA-regulated"/>
    <property type="match status" value="1"/>
</dbReference>
<keyword evidence="4" id="KW-0472">Membrane</keyword>
<name>A0A3E2BMK2_9BACT</name>
<keyword evidence="2" id="KW-1003">Cell membrane</keyword>
<keyword evidence="3 5" id="KW-0732">Signal</keyword>
<dbReference type="SUPFAM" id="SSF63825">
    <property type="entry name" value="YWTD domain"/>
    <property type="match status" value="1"/>
</dbReference>
<dbReference type="GO" id="GO:0005886">
    <property type="term" value="C:plasma membrane"/>
    <property type="evidence" value="ECO:0007669"/>
    <property type="project" value="UniProtKB-SubCell"/>
</dbReference>
<evidence type="ECO:0000256" key="3">
    <source>
        <dbReference type="ARBA" id="ARBA00022729"/>
    </source>
</evidence>
<sequence>MKKLLLLLSFLVFLSGCSSDRYAPTIRFPYKWPGTPGFGGNIDQQNIPEPSGLCFHPQRKTLFVVSDEGWLYEITTDGAPIFSQRIPGDLEAIAINPRTGLVYVVIEGDDIILEYDPDRHEVTRRFPVNRAFNGDLNFLQKQVEEYDNGLEALAFVPDEKHPEGGTFYAGNQWDPPCIVEIEVPLKSSQAREAEARIIRVLPFKIDDPAAMIYDEETRLLHIGSDADNILVEITLDGKLVREYAFPGDNQEGLAWDDKGYLYIAQDSGGIIKIQDLRKKRS</sequence>
<proteinExistence type="predicted"/>
<feature type="chain" id="PRO_5017821942" evidence="5">
    <location>
        <begin position="24"/>
        <end position="281"/>
    </location>
</feature>
<evidence type="ECO:0000256" key="2">
    <source>
        <dbReference type="ARBA" id="ARBA00022475"/>
    </source>
</evidence>
<dbReference type="Pfam" id="PF08139">
    <property type="entry name" value="LPAM_1"/>
    <property type="match status" value="1"/>
</dbReference>